<gene>
    <name evidence="1" type="ORF">SEMRO_516_G158490.1</name>
</gene>
<organism evidence="1 2">
    <name type="scientific">Seminavis robusta</name>
    <dbReference type="NCBI Taxonomy" id="568900"/>
    <lineage>
        <taxon>Eukaryota</taxon>
        <taxon>Sar</taxon>
        <taxon>Stramenopiles</taxon>
        <taxon>Ochrophyta</taxon>
        <taxon>Bacillariophyta</taxon>
        <taxon>Bacillariophyceae</taxon>
        <taxon>Bacillariophycidae</taxon>
        <taxon>Naviculales</taxon>
        <taxon>Naviculaceae</taxon>
        <taxon>Seminavis</taxon>
    </lineage>
</organism>
<accession>A0A9N8E4M6</accession>
<sequence length="408" mass="44668">MVLATIHPSDSCGTLVSLDNGSKPLLHESDFCHGCSPSSVVAYRQTALKLASDDSGLDLSSASSSSSSSSMDNSYSFCSCEQQQQPEKVLFLPAAQSDTPVDEFLPSVPELRDSRDELLAVDPVQFHKASSEKLLYVHQGEVAHALASQCDILVSDRATTCHILALRSVGDKPAMTSLTHIDSDQYETCIRAMIQEHKLHHSSKEAITMEINIVGGFADEEGHSQKISNWLLHLLADIAEEETDSIEMRLKTCAISSMNDSGFQCPIGRGLAIHLATGQVFLAKASSAVAGPHMILRNARLWSSTEEEHPASKLTVIHTAKSNEIVIEPFAFAAIPGMDRLMALPDDILLEYTSTSPCAEEDDFCPTVRSTLRFLLEVPHANVFGRLCDRTLRFVRRCHNSNEWMLVA</sequence>
<comment type="caution">
    <text evidence="1">The sequence shown here is derived from an EMBL/GenBank/DDBJ whole genome shotgun (WGS) entry which is preliminary data.</text>
</comment>
<dbReference type="InterPro" id="IPR026750">
    <property type="entry name" value="NTAN1"/>
</dbReference>
<proteinExistence type="predicted"/>
<dbReference type="PANTHER" id="PTHR12498">
    <property type="entry name" value="N-TERMINAL ASPARAGINE AMIDOHYDROLASE"/>
    <property type="match status" value="1"/>
</dbReference>
<dbReference type="PANTHER" id="PTHR12498:SF0">
    <property type="entry name" value="PROTEIN N-TERMINAL ASPARAGINE AMIDOHYDROLASE"/>
    <property type="match status" value="1"/>
</dbReference>
<dbReference type="GO" id="GO:0006511">
    <property type="term" value="P:ubiquitin-dependent protein catabolic process"/>
    <property type="evidence" value="ECO:0007669"/>
    <property type="project" value="TreeGrafter"/>
</dbReference>
<dbReference type="Pfam" id="PF14736">
    <property type="entry name" value="N_Asn_amidohyd"/>
    <property type="match status" value="1"/>
</dbReference>
<keyword evidence="2" id="KW-1185">Reference proteome</keyword>
<dbReference type="AlphaFoldDB" id="A0A9N8E4M6"/>
<evidence type="ECO:0000313" key="2">
    <source>
        <dbReference type="Proteomes" id="UP001153069"/>
    </source>
</evidence>
<evidence type="ECO:0000313" key="1">
    <source>
        <dbReference type="EMBL" id="CAB9512060.1"/>
    </source>
</evidence>
<protein>
    <submittedName>
        <fullName evidence="1">N-terminal asparagine</fullName>
    </submittedName>
</protein>
<name>A0A9N8E4M6_9STRA</name>
<dbReference type="GO" id="GO:0005634">
    <property type="term" value="C:nucleus"/>
    <property type="evidence" value="ECO:0007669"/>
    <property type="project" value="TreeGrafter"/>
</dbReference>
<reference evidence="1" key="1">
    <citation type="submission" date="2020-06" db="EMBL/GenBank/DDBJ databases">
        <authorList>
            <consortium name="Plant Systems Biology data submission"/>
        </authorList>
    </citation>
    <scope>NUCLEOTIDE SEQUENCE</scope>
    <source>
        <strain evidence="1">D6</strain>
    </source>
</reference>
<dbReference type="GO" id="GO:0008418">
    <property type="term" value="F:protein-N-terminal asparagine amidohydrolase activity"/>
    <property type="evidence" value="ECO:0007669"/>
    <property type="project" value="InterPro"/>
</dbReference>
<dbReference type="Proteomes" id="UP001153069">
    <property type="component" value="Unassembled WGS sequence"/>
</dbReference>
<dbReference type="OrthoDB" id="539995at2759"/>
<dbReference type="EMBL" id="CAICTM010000515">
    <property type="protein sequence ID" value="CAB9512060.1"/>
    <property type="molecule type" value="Genomic_DNA"/>
</dbReference>